<sequence length="39" mass="4395">MDEDCRRNDKSIEGHVGGKHGILLPRLEYLAKLFPEAAD</sequence>
<dbReference type="AlphaFoldDB" id="A0A4R1L792"/>
<organism evidence="1 2">
    <name type="scientific">Acidipila rosea</name>
    <dbReference type="NCBI Taxonomy" id="768535"/>
    <lineage>
        <taxon>Bacteria</taxon>
        <taxon>Pseudomonadati</taxon>
        <taxon>Acidobacteriota</taxon>
        <taxon>Terriglobia</taxon>
        <taxon>Terriglobales</taxon>
        <taxon>Acidobacteriaceae</taxon>
        <taxon>Acidipila</taxon>
    </lineage>
</organism>
<evidence type="ECO:0000313" key="2">
    <source>
        <dbReference type="Proteomes" id="UP000295210"/>
    </source>
</evidence>
<keyword evidence="2" id="KW-1185">Reference proteome</keyword>
<gene>
    <name evidence="1" type="ORF">C7378_1718</name>
</gene>
<protein>
    <submittedName>
        <fullName evidence="1">Uncharacterized protein</fullName>
    </submittedName>
</protein>
<proteinExistence type="predicted"/>
<accession>A0A4R1L792</accession>
<dbReference type="EMBL" id="SMGK01000002">
    <property type="protein sequence ID" value="TCK74098.1"/>
    <property type="molecule type" value="Genomic_DNA"/>
</dbReference>
<comment type="caution">
    <text evidence="1">The sequence shown here is derived from an EMBL/GenBank/DDBJ whole genome shotgun (WGS) entry which is preliminary data.</text>
</comment>
<dbReference type="Proteomes" id="UP000295210">
    <property type="component" value="Unassembled WGS sequence"/>
</dbReference>
<evidence type="ECO:0000313" key="1">
    <source>
        <dbReference type="EMBL" id="TCK74098.1"/>
    </source>
</evidence>
<reference evidence="1 2" key="1">
    <citation type="submission" date="2019-03" db="EMBL/GenBank/DDBJ databases">
        <title>Genomic Encyclopedia of Type Strains, Phase IV (KMG-IV): sequencing the most valuable type-strain genomes for metagenomic binning, comparative biology and taxonomic classification.</title>
        <authorList>
            <person name="Goeker M."/>
        </authorList>
    </citation>
    <scope>NUCLEOTIDE SEQUENCE [LARGE SCALE GENOMIC DNA]</scope>
    <source>
        <strain evidence="1 2">DSM 103428</strain>
    </source>
</reference>
<name>A0A4R1L792_9BACT</name>